<keyword evidence="2" id="KW-1185">Reference proteome</keyword>
<dbReference type="RefSeq" id="WP_254569195.1">
    <property type="nucleotide sequence ID" value="NZ_CP098502.1"/>
</dbReference>
<sequence length="296" mass="32278">MHVRQLSDCGLTRHAIDVATDRRLLRVVHRGVRAVGPAALSPRGRHWAAHLAVGRESAFTDLSGAGLLGIRPWNGEIHLAAPTHRRGHDGVTVHHVAVTPSMICRRHGLPVLRAEHVLLDLAARLAPDPLAIALNEALSLRLTTVERVAGAIDLRSGHRGRGALSAAVDAAVDDPGSGRTHGEFEALVLPLLRALPLPPYRRNELVELADGRLAKADLFFAELGVLVELDSRTWHQQRLAMDSDRRRDQQALAVGLVTFRVTWRHATREWDRVSADLLALLRARGHARTAGMSGPS</sequence>
<evidence type="ECO:0000313" key="2">
    <source>
        <dbReference type="Proteomes" id="UP001056035"/>
    </source>
</evidence>
<name>A0ABY5DNR7_9ACTN</name>
<gene>
    <name evidence="1" type="ORF">NBH00_13910</name>
</gene>
<protein>
    <recommendedName>
        <fullName evidence="3">DUF559 domain-containing protein</fullName>
    </recommendedName>
</protein>
<dbReference type="EMBL" id="CP098502">
    <property type="protein sequence ID" value="UTI62457.1"/>
    <property type="molecule type" value="Genomic_DNA"/>
</dbReference>
<accession>A0ABY5DNR7</accession>
<evidence type="ECO:0000313" key="1">
    <source>
        <dbReference type="EMBL" id="UTI62457.1"/>
    </source>
</evidence>
<reference evidence="1 2" key="1">
    <citation type="submission" date="2022-06" db="EMBL/GenBank/DDBJ databases">
        <title>Paraconexibacter antarcticus.</title>
        <authorList>
            <person name="Kim C.S."/>
        </authorList>
    </citation>
    <scope>NUCLEOTIDE SEQUENCE [LARGE SCALE GENOMIC DNA]</scope>
    <source>
        <strain evidence="1 2">02-257</strain>
    </source>
</reference>
<evidence type="ECO:0008006" key="3">
    <source>
        <dbReference type="Google" id="ProtNLM"/>
    </source>
</evidence>
<dbReference type="Proteomes" id="UP001056035">
    <property type="component" value="Chromosome"/>
</dbReference>
<organism evidence="1 2">
    <name type="scientific">Paraconexibacter antarcticus</name>
    <dbReference type="NCBI Taxonomy" id="2949664"/>
    <lineage>
        <taxon>Bacteria</taxon>
        <taxon>Bacillati</taxon>
        <taxon>Actinomycetota</taxon>
        <taxon>Thermoleophilia</taxon>
        <taxon>Solirubrobacterales</taxon>
        <taxon>Paraconexibacteraceae</taxon>
        <taxon>Paraconexibacter</taxon>
    </lineage>
</organism>
<proteinExistence type="predicted"/>